<comment type="subcellular location">
    <subcellularLocation>
        <location evidence="1 6">Cell membrane</location>
        <topology evidence="1 6">Multi-pass membrane protein</topology>
    </subcellularLocation>
</comment>
<keyword evidence="6" id="KW-0813">Transport</keyword>
<evidence type="ECO:0000256" key="3">
    <source>
        <dbReference type="ARBA" id="ARBA00022692"/>
    </source>
</evidence>
<evidence type="ECO:0000313" key="7">
    <source>
        <dbReference type="EMBL" id="KRM03210.1"/>
    </source>
</evidence>
<accession>A0A0R1VCK6</accession>
<dbReference type="GO" id="GO:0015496">
    <property type="term" value="F:putrescine:ornithine antiporter activity"/>
    <property type="evidence" value="ECO:0007669"/>
    <property type="project" value="InterPro"/>
</dbReference>
<evidence type="ECO:0000313" key="8">
    <source>
        <dbReference type="Proteomes" id="UP000051739"/>
    </source>
</evidence>
<dbReference type="Pfam" id="PF13520">
    <property type="entry name" value="AA_permease_2"/>
    <property type="match status" value="1"/>
</dbReference>
<feature type="transmembrane region" description="Helical" evidence="6">
    <location>
        <begin position="88"/>
        <end position="110"/>
    </location>
</feature>
<dbReference type="PATRIC" id="fig|1423749.3.peg.1325"/>
<dbReference type="NCBIfam" id="TIGR04299">
    <property type="entry name" value="antiport_PotE"/>
    <property type="match status" value="1"/>
</dbReference>
<keyword evidence="2 6" id="KW-1003">Cell membrane</keyword>
<feature type="transmembrane region" description="Helical" evidence="6">
    <location>
        <begin position="411"/>
        <end position="429"/>
    </location>
</feature>
<feature type="transmembrane region" description="Helical" evidence="6">
    <location>
        <begin position="388"/>
        <end position="405"/>
    </location>
</feature>
<keyword evidence="5 6" id="KW-0472">Membrane</keyword>
<dbReference type="Proteomes" id="UP000051739">
    <property type="component" value="Unassembled WGS sequence"/>
</dbReference>
<feature type="transmembrane region" description="Helical" evidence="6">
    <location>
        <begin position="349"/>
        <end position="367"/>
    </location>
</feature>
<feature type="transmembrane region" description="Helical" evidence="6">
    <location>
        <begin position="33"/>
        <end position="57"/>
    </location>
</feature>
<feature type="transmembrane region" description="Helical" evidence="6">
    <location>
        <begin position="7"/>
        <end position="27"/>
    </location>
</feature>
<dbReference type="InterPro" id="IPR027566">
    <property type="entry name" value="Symport/antiport_PotE"/>
</dbReference>
<dbReference type="GO" id="GO:0005886">
    <property type="term" value="C:plasma membrane"/>
    <property type="evidence" value="ECO:0007669"/>
    <property type="project" value="UniProtKB-SubCell"/>
</dbReference>
<dbReference type="InterPro" id="IPR002293">
    <property type="entry name" value="AA/rel_permease1"/>
</dbReference>
<evidence type="ECO:0000256" key="5">
    <source>
        <dbReference type="ARBA" id="ARBA00023136"/>
    </source>
</evidence>
<keyword evidence="4 6" id="KW-1133">Transmembrane helix</keyword>
<dbReference type="RefSeq" id="WP_056936806.1">
    <property type="nucleotide sequence ID" value="NZ_AZFN01000004.1"/>
</dbReference>
<sequence>MEKRKMSVFQLTIITMVNMLGSGIIMLPAKLAAVGSISVLSWLVTLTGAMSLAYIYARLGTYGHNRKNGMGGYSENTFGKFGNFLINYSYGISLIFANVAIAVAAVGYGSTFLGWDLSSTDIVIWTIIILLIATFANYWGPRVTGRIGSVTVWFVIIPVGFIAIFGWFWFSGHTFATSWNPHHLNLWSGITESVPITLWSFLGLESAASNSDAVENPERNVPIAVLGGTLAAGIIYILSTNVAQGIIGHAALAKSNAPFGLVYASILSPFFGKLVMAMMTISCIGALLGWQFTISENFRVSAVAGYFPKFFKLVNAHGAPFVGMLTIMIIEFILSFMTINPTLNEQFNQLVNLAVVLNLVPYLLCMASLKVTEVNQMKLGCEVPFHRTTMFIAFIAGIYSIYSMYACGIDILAAGSLVVFFGMLVYGLIADRFTGFTL</sequence>
<reference evidence="7 8" key="1">
    <citation type="journal article" date="2015" name="Genome Announc.">
        <title>Expanding the biotechnology potential of lactobacilli through comparative genomics of 213 strains and associated genera.</title>
        <authorList>
            <person name="Sun Z."/>
            <person name="Harris H.M."/>
            <person name="McCann A."/>
            <person name="Guo C."/>
            <person name="Argimon S."/>
            <person name="Zhang W."/>
            <person name="Yang X."/>
            <person name="Jeffery I.B."/>
            <person name="Cooney J.C."/>
            <person name="Kagawa T.F."/>
            <person name="Liu W."/>
            <person name="Song Y."/>
            <person name="Salvetti E."/>
            <person name="Wrobel A."/>
            <person name="Rasinkangas P."/>
            <person name="Parkhill J."/>
            <person name="Rea M.C."/>
            <person name="O'Sullivan O."/>
            <person name="Ritari J."/>
            <person name="Douillard F.P."/>
            <person name="Paul Ross R."/>
            <person name="Yang R."/>
            <person name="Briner A.E."/>
            <person name="Felis G.E."/>
            <person name="de Vos W.M."/>
            <person name="Barrangou R."/>
            <person name="Klaenhammer T.R."/>
            <person name="Caufield P.W."/>
            <person name="Cui Y."/>
            <person name="Zhang H."/>
            <person name="O'Toole P.W."/>
        </authorList>
    </citation>
    <scope>NUCLEOTIDE SEQUENCE [LARGE SCALE GENOMIC DNA]</scope>
    <source>
        <strain evidence="7 8">DSM 16045</strain>
    </source>
</reference>
<name>A0A0R1VCK6_9LACO</name>
<keyword evidence="3 6" id="KW-0812">Transmembrane</keyword>
<comment type="similarity">
    <text evidence="6">Belongs to the amino acid-polyamine-organocation (APC) superfamily. Basic amino acid/polyamine antiporter (APA) (TC 2.A.3.2) family.</text>
</comment>
<gene>
    <name evidence="7" type="ORF">FC60_GL001294</name>
</gene>
<dbReference type="PANTHER" id="PTHR42770:SF6">
    <property type="entry name" value="PUTRESCINE TRANSPORTER POTE"/>
    <property type="match status" value="1"/>
</dbReference>
<feature type="transmembrane region" description="Helical" evidence="6">
    <location>
        <begin position="270"/>
        <end position="292"/>
    </location>
</feature>
<feature type="transmembrane region" description="Helical" evidence="6">
    <location>
        <begin position="313"/>
        <end position="337"/>
    </location>
</feature>
<dbReference type="InterPro" id="IPR050367">
    <property type="entry name" value="APC_superfamily"/>
</dbReference>
<dbReference type="EMBL" id="AZFN01000004">
    <property type="protein sequence ID" value="KRM03210.1"/>
    <property type="molecule type" value="Genomic_DNA"/>
</dbReference>
<proteinExistence type="inferred from homology"/>
<keyword evidence="8" id="KW-1185">Reference proteome</keyword>
<dbReference type="NCBIfam" id="NF007938">
    <property type="entry name" value="PRK10655.1"/>
    <property type="match status" value="1"/>
</dbReference>
<evidence type="ECO:0000256" key="1">
    <source>
        <dbReference type="ARBA" id="ARBA00004651"/>
    </source>
</evidence>
<feature type="transmembrane region" description="Helical" evidence="6">
    <location>
        <begin position="122"/>
        <end position="140"/>
    </location>
</feature>
<evidence type="ECO:0000256" key="4">
    <source>
        <dbReference type="ARBA" id="ARBA00022989"/>
    </source>
</evidence>
<evidence type="ECO:0000256" key="6">
    <source>
        <dbReference type="HAMAP-Rule" id="MF_02073"/>
    </source>
</evidence>
<protein>
    <recommendedName>
        <fullName evidence="6">Putrescine transporter</fullName>
    </recommendedName>
</protein>
<dbReference type="PANTHER" id="PTHR42770">
    <property type="entry name" value="AMINO ACID TRANSPORTER-RELATED"/>
    <property type="match status" value="1"/>
</dbReference>
<comment type="caution">
    <text evidence="6">Lacks conserved residue(s) required for the propagation of feature annotation.</text>
</comment>
<organism evidence="7 8">
    <name type="scientific">Limosilactobacillus gastricus DSM 16045</name>
    <dbReference type="NCBI Taxonomy" id="1423749"/>
    <lineage>
        <taxon>Bacteria</taxon>
        <taxon>Bacillati</taxon>
        <taxon>Bacillota</taxon>
        <taxon>Bacilli</taxon>
        <taxon>Lactobacillales</taxon>
        <taxon>Lactobacillaceae</taxon>
        <taxon>Limosilactobacillus</taxon>
    </lineage>
</organism>
<dbReference type="PIRSF" id="PIRSF006060">
    <property type="entry name" value="AA_transporter"/>
    <property type="match status" value="1"/>
</dbReference>
<dbReference type="Gene3D" id="1.20.1740.10">
    <property type="entry name" value="Amino acid/polyamine transporter I"/>
    <property type="match status" value="1"/>
</dbReference>
<dbReference type="AlphaFoldDB" id="A0A0R1VCK6"/>
<evidence type="ECO:0000256" key="2">
    <source>
        <dbReference type="ARBA" id="ARBA00022475"/>
    </source>
</evidence>
<comment type="caution">
    <text evidence="7">The sequence shown here is derived from an EMBL/GenBank/DDBJ whole genome shotgun (WGS) entry which is preliminary data.</text>
</comment>
<feature type="transmembrane region" description="Helical" evidence="6">
    <location>
        <begin position="152"/>
        <end position="170"/>
    </location>
</feature>
<dbReference type="HAMAP" id="MF_02073">
    <property type="entry name" value="Putrescine_transp"/>
    <property type="match status" value="1"/>
</dbReference>